<sequence length="194" mass="21226">MPSLRTVLSETSNNNPYGSSSIPLTLTGSLFRRQQAQGHGQGFLFLFAQAIPGATILDRFNEDTGFIPGVEAGKDKAVPFMGQKGQSETQVTACIREGIKANQAHTAETTFKAYPEVGHPFLQLVQDLPDFSQVVKTLQHFGQVLAFAGFCQPADTPVQATYFAMVMQKPENQYDLEGKQPCQDGRIIGRQESI</sequence>
<accession>A0A0S6UDB3</accession>
<evidence type="ECO:0000313" key="2">
    <source>
        <dbReference type="EMBL" id="GAF25747.1"/>
    </source>
</evidence>
<proteinExistence type="predicted"/>
<feature type="region of interest" description="Disordered" evidence="1">
    <location>
        <begin position="1"/>
        <end position="20"/>
    </location>
</feature>
<dbReference type="Proteomes" id="UP000063718">
    <property type="component" value="Unassembled WGS sequence"/>
</dbReference>
<dbReference type="AlphaFoldDB" id="A0A0S6UDB3"/>
<keyword evidence="2" id="KW-0378">Hydrolase</keyword>
<protein>
    <submittedName>
        <fullName evidence="2">Dienelactone hydrolase and related enzymes</fullName>
    </submittedName>
</protein>
<dbReference type="GO" id="GO:0016787">
    <property type="term" value="F:hydrolase activity"/>
    <property type="evidence" value="ECO:0007669"/>
    <property type="project" value="UniProtKB-KW"/>
</dbReference>
<organism evidence="2">
    <name type="scientific">Moorella thermoacetica Y72</name>
    <dbReference type="NCBI Taxonomy" id="1325331"/>
    <lineage>
        <taxon>Bacteria</taxon>
        <taxon>Bacillati</taxon>
        <taxon>Bacillota</taxon>
        <taxon>Clostridia</taxon>
        <taxon>Neomoorellales</taxon>
        <taxon>Neomoorellaceae</taxon>
        <taxon>Neomoorella</taxon>
    </lineage>
</organism>
<dbReference type="EMBL" id="DF238840">
    <property type="protein sequence ID" value="GAF25747.1"/>
    <property type="molecule type" value="Genomic_DNA"/>
</dbReference>
<name>A0A0S6UDB3_NEOTH</name>
<evidence type="ECO:0000256" key="1">
    <source>
        <dbReference type="SAM" id="MobiDB-lite"/>
    </source>
</evidence>
<reference evidence="2" key="1">
    <citation type="journal article" date="2014" name="Gene">
        <title>Genome-guided analysis of transformation efficiency and carbon dioxide assimilation by Moorella thermoacetica Y72.</title>
        <authorList>
            <person name="Tsukahara K."/>
            <person name="Kita A."/>
            <person name="Nakashimada Y."/>
            <person name="Hoshino T."/>
            <person name="Murakami K."/>
        </authorList>
    </citation>
    <scope>NUCLEOTIDE SEQUENCE [LARGE SCALE GENOMIC DNA]</scope>
    <source>
        <strain evidence="2">Y72</strain>
    </source>
</reference>
<gene>
    <name evidence="2" type="ORF">MTY_1084</name>
</gene>